<keyword evidence="12" id="KW-1185">Reference proteome</keyword>
<evidence type="ECO:0000313" key="12">
    <source>
        <dbReference type="Proteomes" id="UP000279799"/>
    </source>
</evidence>
<feature type="compositionally biased region" description="Polar residues" evidence="10">
    <location>
        <begin position="251"/>
        <end position="263"/>
    </location>
</feature>
<protein>
    <recommendedName>
        <fullName evidence="9">Sec-independent protein translocase protein TatB</fullName>
    </recommendedName>
</protein>
<keyword evidence="2 9" id="KW-0813">Transport</keyword>
<dbReference type="HAMAP" id="MF_00237">
    <property type="entry name" value="TatB"/>
    <property type="match status" value="1"/>
</dbReference>
<dbReference type="InterPro" id="IPR018448">
    <property type="entry name" value="TatB"/>
</dbReference>
<dbReference type="Gene3D" id="1.20.5.3310">
    <property type="match status" value="1"/>
</dbReference>
<comment type="similarity">
    <text evidence="9">Belongs to the TatB family.</text>
</comment>
<dbReference type="Pfam" id="PF02416">
    <property type="entry name" value="TatA_B_E"/>
    <property type="match status" value="1"/>
</dbReference>
<organism evidence="11 12">
    <name type="scientific">Actinobacillus delphinicola</name>
    <dbReference type="NCBI Taxonomy" id="51161"/>
    <lineage>
        <taxon>Bacteria</taxon>
        <taxon>Pseudomonadati</taxon>
        <taxon>Pseudomonadota</taxon>
        <taxon>Gammaproteobacteria</taxon>
        <taxon>Pasteurellales</taxon>
        <taxon>Pasteurellaceae</taxon>
        <taxon>Actinobacillus</taxon>
    </lineage>
</organism>
<evidence type="ECO:0000256" key="10">
    <source>
        <dbReference type="SAM" id="MobiDB-lite"/>
    </source>
</evidence>
<dbReference type="EMBL" id="LR134510">
    <property type="protein sequence ID" value="VEJ08886.1"/>
    <property type="molecule type" value="Genomic_DNA"/>
</dbReference>
<evidence type="ECO:0000256" key="1">
    <source>
        <dbReference type="ARBA" id="ARBA00004167"/>
    </source>
</evidence>
<evidence type="ECO:0000256" key="3">
    <source>
        <dbReference type="ARBA" id="ARBA00022475"/>
    </source>
</evidence>
<feature type="compositionally biased region" description="Basic and acidic residues" evidence="10">
    <location>
        <begin position="126"/>
        <end position="139"/>
    </location>
</feature>
<comment type="function">
    <text evidence="9">Part of the twin-arginine translocation (Tat) system that transports large folded proteins containing a characteristic twin-arginine motif in their signal peptide across membranes. Together with TatC, TatB is part of a receptor directly interacting with Tat signal peptides. TatB may form an oligomeric binding site that transiently accommodates folded Tat precursor proteins before their translocation.</text>
</comment>
<dbReference type="PANTHER" id="PTHR33162">
    <property type="entry name" value="SEC-INDEPENDENT PROTEIN TRANSLOCASE PROTEIN TATA, CHLOROPLASTIC"/>
    <property type="match status" value="1"/>
</dbReference>
<evidence type="ECO:0000313" key="11">
    <source>
        <dbReference type="EMBL" id="VEJ08886.1"/>
    </source>
</evidence>
<keyword evidence="6 9" id="KW-1133">Transmembrane helix</keyword>
<comment type="subunit">
    <text evidence="9">The Tat system comprises two distinct complexes: a TatABC complex, containing multiple copies of TatA, TatB and TatC subunits, and a separate TatA complex, containing only TatA subunits. Substrates initially bind to the TatABC complex, which probably triggers association of the separate TatA complex to form the active translocon.</text>
</comment>
<proteinExistence type="inferred from homology"/>
<dbReference type="OrthoDB" id="9816005at2"/>
<reference evidence="11 12" key="1">
    <citation type="submission" date="2018-12" db="EMBL/GenBank/DDBJ databases">
        <authorList>
            <consortium name="Pathogen Informatics"/>
        </authorList>
    </citation>
    <scope>NUCLEOTIDE SEQUENCE [LARGE SCALE GENOMIC DNA]</scope>
    <source>
        <strain evidence="11 12">NCTC12871</strain>
    </source>
</reference>
<evidence type="ECO:0000256" key="7">
    <source>
        <dbReference type="ARBA" id="ARBA00023010"/>
    </source>
</evidence>
<keyword evidence="4 9" id="KW-0812">Transmembrane</keyword>
<dbReference type="GO" id="GO:0008320">
    <property type="term" value="F:protein transmembrane transporter activity"/>
    <property type="evidence" value="ECO:0007669"/>
    <property type="project" value="UniProtKB-UniRule"/>
</dbReference>
<gene>
    <name evidence="9 11" type="primary">tatB</name>
    <name evidence="11" type="ORF">NCTC12871_00304</name>
</gene>
<sequence length="263" mass="28855">MFDIGFSEILLLLVIGLIVLGPKRLPVAIRTVMGWINTARNLANTVQNELTQELKLQELQESIKKAEQLNVEKLSPELSQTVKDLRASAEKMKADLSKGIQETEKSFNDAVNPPSAPVKDTSTAEVAEKPSTNEEKAPETESDATAVSTTKTVENQASELAKNAEEEEAVAAAEQEVEFIPESWSVEPFNASPTANIPMPPPDEPEYVQKPAHKENENTAEEKQAKEIVINPAYFTSDDLADYEEVEPASHVSNSPSQQKKTV</sequence>
<dbReference type="KEGG" id="adp:NCTC12871_00304"/>
<keyword evidence="7 9" id="KW-0811">Translocation</keyword>
<name>A0A448TSJ0_9PAST</name>
<dbReference type="GO" id="GO:0033281">
    <property type="term" value="C:TAT protein transport complex"/>
    <property type="evidence" value="ECO:0007669"/>
    <property type="project" value="UniProtKB-UniRule"/>
</dbReference>
<feature type="region of interest" description="Disordered" evidence="10">
    <location>
        <begin position="181"/>
        <end position="263"/>
    </location>
</feature>
<evidence type="ECO:0000256" key="2">
    <source>
        <dbReference type="ARBA" id="ARBA00022448"/>
    </source>
</evidence>
<dbReference type="PANTHER" id="PTHR33162:SF1">
    <property type="entry name" value="SEC-INDEPENDENT PROTEIN TRANSLOCASE PROTEIN TATA, CHLOROPLASTIC"/>
    <property type="match status" value="1"/>
</dbReference>
<dbReference type="Proteomes" id="UP000279799">
    <property type="component" value="Chromosome"/>
</dbReference>
<feature type="compositionally biased region" description="Basic and acidic residues" evidence="10">
    <location>
        <begin position="212"/>
        <end position="226"/>
    </location>
</feature>
<evidence type="ECO:0000256" key="8">
    <source>
        <dbReference type="ARBA" id="ARBA00023136"/>
    </source>
</evidence>
<feature type="compositionally biased region" description="Basic and acidic residues" evidence="10">
    <location>
        <begin position="93"/>
        <end position="107"/>
    </location>
</feature>
<comment type="subcellular location">
    <subcellularLocation>
        <location evidence="9">Cell membrane</location>
        <topology evidence="9">Single-pass membrane protein</topology>
    </subcellularLocation>
    <subcellularLocation>
        <location evidence="1">Membrane</location>
        <topology evidence="1">Single-pass membrane protein</topology>
    </subcellularLocation>
</comment>
<dbReference type="PRINTS" id="PR01506">
    <property type="entry name" value="TATBPROTEIN"/>
</dbReference>
<evidence type="ECO:0000256" key="4">
    <source>
        <dbReference type="ARBA" id="ARBA00022692"/>
    </source>
</evidence>
<accession>A0A448TSJ0</accession>
<dbReference type="GO" id="GO:0043953">
    <property type="term" value="P:protein transport by the Tat complex"/>
    <property type="evidence" value="ECO:0007669"/>
    <property type="project" value="UniProtKB-UniRule"/>
</dbReference>
<evidence type="ECO:0000256" key="6">
    <source>
        <dbReference type="ARBA" id="ARBA00022989"/>
    </source>
</evidence>
<keyword evidence="5 9" id="KW-0653">Protein transport</keyword>
<feature type="region of interest" description="Disordered" evidence="10">
    <location>
        <begin position="93"/>
        <end position="150"/>
    </location>
</feature>
<evidence type="ECO:0000256" key="5">
    <source>
        <dbReference type="ARBA" id="ARBA00022927"/>
    </source>
</evidence>
<evidence type="ECO:0000256" key="9">
    <source>
        <dbReference type="HAMAP-Rule" id="MF_00237"/>
    </source>
</evidence>
<keyword evidence="3 9" id="KW-1003">Cell membrane</keyword>
<keyword evidence="8 9" id="KW-0472">Membrane</keyword>
<dbReference type="NCBIfam" id="TIGR01410">
    <property type="entry name" value="tatB"/>
    <property type="match status" value="1"/>
</dbReference>
<dbReference type="InterPro" id="IPR003369">
    <property type="entry name" value="TatA/B/E"/>
</dbReference>
<dbReference type="AlphaFoldDB" id="A0A448TSJ0"/>